<dbReference type="SMART" id="SM00564">
    <property type="entry name" value="PQQ"/>
    <property type="match status" value="2"/>
</dbReference>
<gene>
    <name evidence="2" type="primary">quiA_3</name>
    <name evidence="2" type="ORF">NCTC9381_01415</name>
</gene>
<dbReference type="InterPro" id="IPR002372">
    <property type="entry name" value="PQQ_rpt_dom"/>
</dbReference>
<organism evidence="2 3">
    <name type="scientific">Enterobacter agglomerans</name>
    <name type="common">Erwinia herbicola</name>
    <name type="synonym">Pantoea agglomerans</name>
    <dbReference type="NCBI Taxonomy" id="549"/>
    <lineage>
        <taxon>Bacteria</taxon>
        <taxon>Pseudomonadati</taxon>
        <taxon>Pseudomonadota</taxon>
        <taxon>Gammaproteobacteria</taxon>
        <taxon>Enterobacterales</taxon>
        <taxon>Erwiniaceae</taxon>
        <taxon>Pantoea</taxon>
        <taxon>Pantoea agglomerans group</taxon>
    </lineage>
</organism>
<keyword evidence="3" id="KW-1185">Reference proteome</keyword>
<protein>
    <submittedName>
        <fullName evidence="2">Quinate/shikimate dehydrogenase (Quinone)</fullName>
        <ecNumber evidence="2">1.1.5.8</ecNumber>
    </submittedName>
</protein>
<dbReference type="GO" id="GO:0047519">
    <property type="term" value="F:quinate dehydrogenase (quinone) activity"/>
    <property type="evidence" value="ECO:0007669"/>
    <property type="project" value="UniProtKB-EC"/>
</dbReference>
<keyword evidence="2" id="KW-0560">Oxidoreductase</keyword>
<reference evidence="2 3" key="1">
    <citation type="submission" date="2018-06" db="EMBL/GenBank/DDBJ databases">
        <authorList>
            <consortium name="Pathogen Informatics"/>
            <person name="Doyle S."/>
        </authorList>
    </citation>
    <scope>NUCLEOTIDE SEQUENCE [LARGE SCALE GENOMIC DNA]</scope>
    <source>
        <strain evidence="2 3">NCTC9381</strain>
    </source>
</reference>
<dbReference type="Gene3D" id="2.140.10.10">
    <property type="entry name" value="Quinoprotein alcohol dehydrogenase-like superfamily"/>
    <property type="match status" value="1"/>
</dbReference>
<proteinExistence type="predicted"/>
<dbReference type="InterPro" id="IPR018391">
    <property type="entry name" value="PQQ_b-propeller_rpt"/>
</dbReference>
<dbReference type="EC" id="1.1.5.8" evidence="2"/>
<dbReference type="Proteomes" id="UP000254640">
    <property type="component" value="Unassembled WGS sequence"/>
</dbReference>
<accession>A0A379AD54</accession>
<dbReference type="SUPFAM" id="SSF50998">
    <property type="entry name" value="Quinoprotein alcohol dehydrogenase-like"/>
    <property type="match status" value="1"/>
</dbReference>
<dbReference type="Pfam" id="PF01011">
    <property type="entry name" value="PQQ"/>
    <property type="match status" value="1"/>
</dbReference>
<dbReference type="AlphaFoldDB" id="A0A379AD54"/>
<name>A0A379AD54_ENTAG</name>
<feature type="domain" description="Pyrrolo-quinoline quinone repeat" evidence="1">
    <location>
        <begin position="4"/>
        <end position="236"/>
    </location>
</feature>
<dbReference type="InterPro" id="IPR011047">
    <property type="entry name" value="Quinoprotein_ADH-like_sf"/>
</dbReference>
<dbReference type="EMBL" id="UGSO01000001">
    <property type="protein sequence ID" value="SUB15528.1"/>
    <property type="molecule type" value="Genomic_DNA"/>
</dbReference>
<evidence type="ECO:0000313" key="3">
    <source>
        <dbReference type="Proteomes" id="UP000254640"/>
    </source>
</evidence>
<sequence>MPQIGNQTLKESDMWGATPFDQLACRIGFKSMRYDGLFTVPDTDKSLSFPGSLGGMNWGSMSVDPNNHLLFVNDMRLGLWVQMIPADTSNIARGSNGGEAINTGMGAVPLKGTPYAVNKNRFMSPLGIPCQKPPFGTLSAIDMKTQKIVWQVPVGTVQDTGPFGIKMRVKMPVGMPTLGGTLATQGGLVFIAGTQDYYLRAFDSSTGKEVWKARLPVGSQGGPMSYVSPKDGKQYILISAGGARQSPDRGDYVIAYALPDSK</sequence>
<evidence type="ECO:0000259" key="1">
    <source>
        <dbReference type="Pfam" id="PF01011"/>
    </source>
</evidence>
<evidence type="ECO:0000313" key="2">
    <source>
        <dbReference type="EMBL" id="SUB15528.1"/>
    </source>
</evidence>